<dbReference type="AlphaFoldDB" id="A0A8S4AYN3"/>
<evidence type="ECO:0000256" key="3">
    <source>
        <dbReference type="ARBA" id="ARBA00022737"/>
    </source>
</evidence>
<feature type="region of interest" description="Disordered" evidence="4">
    <location>
        <begin position="1"/>
        <end position="42"/>
    </location>
</feature>
<evidence type="ECO:0000256" key="4">
    <source>
        <dbReference type="SAM" id="MobiDB-lite"/>
    </source>
</evidence>
<evidence type="ECO:0000256" key="2">
    <source>
        <dbReference type="ARBA" id="ARBA00022574"/>
    </source>
</evidence>
<evidence type="ECO:0000256" key="1">
    <source>
        <dbReference type="ARBA" id="ARBA00022490"/>
    </source>
</evidence>
<dbReference type="Proteomes" id="UP000677803">
    <property type="component" value="Unassembled WGS sequence"/>
</dbReference>
<accession>A0A8S4AYN3</accession>
<evidence type="ECO:0000313" key="5">
    <source>
        <dbReference type="EMBL" id="CAG5891043.1"/>
    </source>
</evidence>
<evidence type="ECO:0000313" key="6">
    <source>
        <dbReference type="Proteomes" id="UP000677803"/>
    </source>
</evidence>
<keyword evidence="6" id="KW-1185">Reference proteome</keyword>
<dbReference type="EMBL" id="CAJRST010005557">
    <property type="protein sequence ID" value="CAG5891043.1"/>
    <property type="molecule type" value="Genomic_DNA"/>
</dbReference>
<keyword evidence="1" id="KW-0963">Cytoplasm</keyword>
<proteinExistence type="predicted"/>
<reference evidence="5" key="1">
    <citation type="submission" date="2021-05" db="EMBL/GenBank/DDBJ databases">
        <authorList>
            <person name="Tigano A."/>
        </authorList>
    </citation>
    <scope>NUCLEOTIDE SEQUENCE</scope>
</reference>
<dbReference type="GO" id="GO:0005868">
    <property type="term" value="C:cytoplasmic dynein complex"/>
    <property type="evidence" value="ECO:0007669"/>
    <property type="project" value="TreeGrafter"/>
</dbReference>
<feature type="compositionally biased region" description="Acidic residues" evidence="4">
    <location>
        <begin position="1"/>
        <end position="15"/>
    </location>
</feature>
<dbReference type="PANTHER" id="PTHR12442">
    <property type="entry name" value="DYNEIN INTERMEDIATE CHAIN"/>
    <property type="match status" value="1"/>
</dbReference>
<dbReference type="GO" id="GO:0010970">
    <property type="term" value="P:transport along microtubule"/>
    <property type="evidence" value="ECO:0007669"/>
    <property type="project" value="TreeGrafter"/>
</dbReference>
<keyword evidence="3" id="KW-0677">Repeat</keyword>
<sequence>MDGSSVEEEEEDEDMMETKPGPDSEQPDEDENKETKEGSFPVLRELTEEERQQILHSSEFQSFFDCSIRVMERALAEDGDIFFDYSGRDLEDKEGFPKINLDPIWKCHEKLISAGSQKEAVVWMGEHIDSGSGSSLSFSRLFYDEHWSKHRVITCLDWSPQYPELLVASYNNNEDAPHEPDGAALVWNIKFKKATPEYIFHCQGLFAGWIDRCLSSVRVSSRVCVGALCKGSGVRAEDTKEGQCGLVQRG</sequence>
<keyword evidence="2" id="KW-0853">WD repeat</keyword>
<organism evidence="5 6">
    <name type="scientific">Menidia menidia</name>
    <name type="common">Atlantic silverside</name>
    <dbReference type="NCBI Taxonomy" id="238744"/>
    <lineage>
        <taxon>Eukaryota</taxon>
        <taxon>Metazoa</taxon>
        <taxon>Chordata</taxon>
        <taxon>Craniata</taxon>
        <taxon>Vertebrata</taxon>
        <taxon>Euteleostomi</taxon>
        <taxon>Actinopterygii</taxon>
        <taxon>Neopterygii</taxon>
        <taxon>Teleostei</taxon>
        <taxon>Neoteleostei</taxon>
        <taxon>Acanthomorphata</taxon>
        <taxon>Ovalentaria</taxon>
        <taxon>Atherinomorphae</taxon>
        <taxon>Atheriniformes</taxon>
        <taxon>Atherinopsidae</taxon>
        <taxon>Menidiinae</taxon>
        <taxon>Menidia</taxon>
    </lineage>
</organism>
<dbReference type="InterPro" id="IPR050687">
    <property type="entry name" value="Dynein_IC"/>
</dbReference>
<dbReference type="PANTHER" id="PTHR12442:SF34">
    <property type="entry name" value="CYTOPLASMIC DYNEIN 1 INTERMEDIATE CHAIN 1"/>
    <property type="match status" value="1"/>
</dbReference>
<dbReference type="OrthoDB" id="4189at2759"/>
<comment type="caution">
    <text evidence="5">The sequence shown here is derived from an EMBL/GenBank/DDBJ whole genome shotgun (WGS) entry which is preliminary data.</text>
</comment>
<name>A0A8S4AYN3_9TELE</name>
<protein>
    <submittedName>
        <fullName evidence="5">(Atlantic silverside) hypothetical protein</fullName>
    </submittedName>
</protein>
<gene>
    <name evidence="5" type="ORF">MMEN_LOCUS6320</name>
</gene>
<dbReference type="GO" id="GO:0045503">
    <property type="term" value="F:dynein light chain binding"/>
    <property type="evidence" value="ECO:0007669"/>
    <property type="project" value="TreeGrafter"/>
</dbReference>
<dbReference type="GO" id="GO:0045504">
    <property type="term" value="F:dynein heavy chain binding"/>
    <property type="evidence" value="ECO:0007669"/>
    <property type="project" value="TreeGrafter"/>
</dbReference>